<protein>
    <submittedName>
        <fullName evidence="2">Uncharacterized protein</fullName>
    </submittedName>
</protein>
<accession>A0A9N7YKS2</accession>
<organism evidence="2 3">
    <name type="scientific">Pleuronectes platessa</name>
    <name type="common">European plaice</name>
    <dbReference type="NCBI Taxonomy" id="8262"/>
    <lineage>
        <taxon>Eukaryota</taxon>
        <taxon>Metazoa</taxon>
        <taxon>Chordata</taxon>
        <taxon>Craniata</taxon>
        <taxon>Vertebrata</taxon>
        <taxon>Euteleostomi</taxon>
        <taxon>Actinopterygii</taxon>
        <taxon>Neopterygii</taxon>
        <taxon>Teleostei</taxon>
        <taxon>Neoteleostei</taxon>
        <taxon>Acanthomorphata</taxon>
        <taxon>Carangaria</taxon>
        <taxon>Pleuronectiformes</taxon>
        <taxon>Pleuronectoidei</taxon>
        <taxon>Pleuronectidae</taxon>
        <taxon>Pleuronectes</taxon>
    </lineage>
</organism>
<sequence>MPPMKPVCDADRQLAIDPQTGSQLSHKAGEEEERMDRHGARWMELRFSHHSAPEDGRTPTDTVISMFAVTEEAMGIISGSYSGPKLISRVHRDGEERPITNAAVA</sequence>
<proteinExistence type="predicted"/>
<feature type="region of interest" description="Disordered" evidence="1">
    <location>
        <begin position="1"/>
        <end position="36"/>
    </location>
</feature>
<keyword evidence="3" id="KW-1185">Reference proteome</keyword>
<evidence type="ECO:0000256" key="1">
    <source>
        <dbReference type="SAM" id="MobiDB-lite"/>
    </source>
</evidence>
<dbReference type="AlphaFoldDB" id="A0A9N7YKS2"/>
<name>A0A9N7YKS2_PLEPL</name>
<dbReference type="Proteomes" id="UP001153269">
    <property type="component" value="Unassembled WGS sequence"/>
</dbReference>
<reference evidence="2" key="1">
    <citation type="submission" date="2020-03" db="EMBL/GenBank/DDBJ databases">
        <authorList>
            <person name="Weist P."/>
        </authorList>
    </citation>
    <scope>NUCLEOTIDE SEQUENCE</scope>
</reference>
<gene>
    <name evidence="2" type="ORF">PLEPLA_LOCUS17219</name>
</gene>
<evidence type="ECO:0000313" key="2">
    <source>
        <dbReference type="EMBL" id="CAB1429243.1"/>
    </source>
</evidence>
<dbReference type="EMBL" id="CADEAL010001114">
    <property type="protein sequence ID" value="CAB1429243.1"/>
    <property type="molecule type" value="Genomic_DNA"/>
</dbReference>
<evidence type="ECO:0000313" key="3">
    <source>
        <dbReference type="Proteomes" id="UP001153269"/>
    </source>
</evidence>
<comment type="caution">
    <text evidence="2">The sequence shown here is derived from an EMBL/GenBank/DDBJ whole genome shotgun (WGS) entry which is preliminary data.</text>
</comment>